<dbReference type="SUPFAM" id="SSF103025">
    <property type="entry name" value="Folate-binding domain"/>
    <property type="match status" value="1"/>
</dbReference>
<dbReference type="RefSeq" id="XP_014666983.1">
    <property type="nucleotide sequence ID" value="XM_014811497.1"/>
</dbReference>
<comment type="similarity">
    <text evidence="1">Belongs to the GcvT family.</text>
</comment>
<dbReference type="Gene3D" id="3.30.70.1400">
    <property type="entry name" value="Aminomethyltransferase beta-barrel domains"/>
    <property type="match status" value="1"/>
</dbReference>
<dbReference type="SUPFAM" id="SSF51905">
    <property type="entry name" value="FAD/NAD(P)-binding domain"/>
    <property type="match status" value="1"/>
</dbReference>
<organism evidence="6 7">
    <name type="scientific">Priapulus caudatus</name>
    <name type="common">Priapulid worm</name>
    <dbReference type="NCBI Taxonomy" id="37621"/>
    <lineage>
        <taxon>Eukaryota</taxon>
        <taxon>Metazoa</taxon>
        <taxon>Ecdysozoa</taxon>
        <taxon>Scalidophora</taxon>
        <taxon>Priapulida</taxon>
        <taxon>Priapulimorpha</taxon>
        <taxon>Priapulimorphida</taxon>
        <taxon>Priapulidae</taxon>
        <taxon>Priapulus</taxon>
    </lineage>
</organism>
<dbReference type="Gene3D" id="3.50.50.60">
    <property type="entry name" value="FAD/NAD(P)-binding domain"/>
    <property type="match status" value="1"/>
</dbReference>
<dbReference type="SUPFAM" id="SSF54373">
    <property type="entry name" value="FAD-linked reductases, C-terminal domain"/>
    <property type="match status" value="1"/>
</dbReference>
<dbReference type="Gene3D" id="3.30.1360.120">
    <property type="entry name" value="Probable tRNA modification gtpase trme, domain 1"/>
    <property type="match status" value="1"/>
</dbReference>
<feature type="domain" description="GCVT N-terminal" evidence="3">
    <location>
        <begin position="455"/>
        <end position="744"/>
    </location>
</feature>
<dbReference type="InterPro" id="IPR032503">
    <property type="entry name" value="FAO_M"/>
</dbReference>
<dbReference type="Gene3D" id="3.30.9.10">
    <property type="entry name" value="D-Amino Acid Oxidase, subunit A, domain 2"/>
    <property type="match status" value="1"/>
</dbReference>
<dbReference type="SUPFAM" id="SSF101790">
    <property type="entry name" value="Aminomethyltransferase beta-barrel domain"/>
    <property type="match status" value="1"/>
</dbReference>
<dbReference type="Gene3D" id="2.40.30.110">
    <property type="entry name" value="Aminomethyltransferase beta-barrel domains"/>
    <property type="match status" value="1"/>
</dbReference>
<gene>
    <name evidence="7" type="primary">LOC106808674</name>
</gene>
<evidence type="ECO:0000259" key="3">
    <source>
        <dbReference type="Pfam" id="PF01571"/>
    </source>
</evidence>
<dbReference type="InterPro" id="IPR013977">
    <property type="entry name" value="GcvT_C"/>
</dbReference>
<dbReference type="Pfam" id="PF16350">
    <property type="entry name" value="FAO_M"/>
    <property type="match status" value="1"/>
</dbReference>
<name>A0ABM1E462_PRICU</name>
<dbReference type="Proteomes" id="UP000695022">
    <property type="component" value="Unplaced"/>
</dbReference>
<proteinExistence type="inferred from homology"/>
<dbReference type="InterPro" id="IPR027266">
    <property type="entry name" value="TrmE/GcvT-like"/>
</dbReference>
<evidence type="ECO:0000256" key="1">
    <source>
        <dbReference type="ARBA" id="ARBA00008609"/>
    </source>
</evidence>
<dbReference type="InterPro" id="IPR029043">
    <property type="entry name" value="GcvT/YgfZ_C"/>
</dbReference>
<reference evidence="7" key="1">
    <citation type="submission" date="2025-08" db="UniProtKB">
        <authorList>
            <consortium name="RefSeq"/>
        </authorList>
    </citation>
    <scope>IDENTIFICATION</scope>
</reference>
<protein>
    <submittedName>
        <fullName evidence="7">Pyruvate dehydrogenase phosphatase regulatory subunit, mitochondrial-like isoform X1</fullName>
    </submittedName>
</protein>
<dbReference type="Pfam" id="PF01571">
    <property type="entry name" value="GCV_T"/>
    <property type="match status" value="1"/>
</dbReference>
<dbReference type="Pfam" id="PF01266">
    <property type="entry name" value="DAO"/>
    <property type="match status" value="1"/>
</dbReference>
<evidence type="ECO:0000259" key="4">
    <source>
        <dbReference type="Pfam" id="PF08669"/>
    </source>
</evidence>
<dbReference type="InterPro" id="IPR006076">
    <property type="entry name" value="FAD-dep_OxRdtase"/>
</dbReference>
<accession>A0ABM1E462</accession>
<feature type="domain" description="FAD dependent oxidoreductase" evidence="2">
    <location>
        <begin position="37"/>
        <end position="395"/>
    </location>
</feature>
<feature type="domain" description="FAD dependent oxidoreductase central" evidence="5">
    <location>
        <begin position="398"/>
        <end position="453"/>
    </location>
</feature>
<dbReference type="InterPro" id="IPR036188">
    <property type="entry name" value="FAD/NAD-bd_sf"/>
</dbReference>
<dbReference type="Pfam" id="PF08669">
    <property type="entry name" value="GCV_T_C"/>
    <property type="match status" value="1"/>
</dbReference>
<evidence type="ECO:0000313" key="7">
    <source>
        <dbReference type="RefSeq" id="XP_014666983.1"/>
    </source>
</evidence>
<evidence type="ECO:0000259" key="2">
    <source>
        <dbReference type="Pfam" id="PF01266"/>
    </source>
</evidence>
<dbReference type="PANTHER" id="PTHR13847:SF193">
    <property type="entry name" value="PYRUVATE DEHYDROGENASE PHOSPHATASE REGULATORY SUBUNIT, MITOCHONDRIAL"/>
    <property type="match status" value="1"/>
</dbReference>
<dbReference type="InterPro" id="IPR006222">
    <property type="entry name" value="GCVT_N"/>
</dbReference>
<evidence type="ECO:0000259" key="5">
    <source>
        <dbReference type="Pfam" id="PF16350"/>
    </source>
</evidence>
<evidence type="ECO:0000313" key="6">
    <source>
        <dbReference type="Proteomes" id="UP000695022"/>
    </source>
</evidence>
<dbReference type="GeneID" id="106808674"/>
<sequence length="877" mass="98689">MRFSCSLGNTGQLCAKYGKQVVRHNSTDGGSLPQQARVVVCGGGVIGTSVLYHLTERGWNDVVLLEQGRLSCGTSWHAAGLVGQIKAGIAESKLAQYSRELYKKFEEEGHATGWKQCGSLSVARTKDRLITYHGIVTRGKLLRIGAELITPSEAKKLAPIIRDDDIEGALWTPSDGVVSPSDLVATFARLARKNGGEIIEGCRVENVLTKNLRVDKVQTNHGTIECEYFVNCAGMWSHQLARYMTQTKKIRVPVHPTEHFYVVTKPFGIDNMLPVIRDHDGQIYMREWSGGLLAGGFETVAKPVFHDMVPKDFEFQLLPEDWDHFQEQLQAVMHRIPTFKDAQLRHMTNGPESFTPDGKMVFGEAPEIDNYIVATGMNSQGITMAGGIGRATAELIVDGESSVDLWQHDVKRFLDLHNNRKFLKDRVTEIVGKHYLLNYPLSDHITSRNLRTSSLYSCLQACGAIYGQSCGYERPMWFDCDSDNVLESDRSFLYQTDLTFRKPVWFDAVREEYMACRQGVALIDMSSFTKFELKSAGREVVDFLQRLCSNDVDIPVGHVIHTGMQNYHGGYENDCSIVRMAENEYFVISPSIQQTRCMKWLRRHLPEDGSVNANDVSSMYTSLNILGDKSRDVMSRLTESSMLPADFPYFRCRVIDIGYATGVIALSISHAGELGWVLYIPNEYALHIYNRLLDVGKHYGIKHAGYLALRSLRVEKLFAHWGQDLTPATTPLEAGRAFRVKFDKDFIGKEALLHQKKEGVCKRLVQLQINKHDLENDIWPWGGEAFYRNGKLCGTATSAAYGYTLNKQCLIGYVHDTDEETGQLRPIENDFILKNAEFEVEIAGKRFPAKALIYSPKLVSMTTATSQYTATQPWSRN</sequence>
<feature type="domain" description="Aminomethyltransferase C-terminal" evidence="4">
    <location>
        <begin position="762"/>
        <end position="851"/>
    </location>
</feature>
<dbReference type="PANTHER" id="PTHR13847">
    <property type="entry name" value="SARCOSINE DEHYDROGENASE-RELATED"/>
    <property type="match status" value="1"/>
</dbReference>
<keyword evidence="6" id="KW-1185">Reference proteome</keyword>